<organism evidence="5 6">
    <name type="scientific">Siminovitchia terrae</name>
    <name type="common">Bacillus terrae</name>
    <dbReference type="NCBI Taxonomy" id="1914933"/>
    <lineage>
        <taxon>Bacteria</taxon>
        <taxon>Bacillati</taxon>
        <taxon>Bacillota</taxon>
        <taxon>Bacilli</taxon>
        <taxon>Bacillales</taxon>
        <taxon>Bacillaceae</taxon>
        <taxon>Siminovitchia</taxon>
    </lineage>
</organism>
<feature type="region of interest" description="Disordered" evidence="1">
    <location>
        <begin position="1"/>
        <end position="27"/>
    </location>
</feature>
<accession>A0A429X9V4</accession>
<reference evidence="5 6" key="1">
    <citation type="submission" date="2018-12" db="EMBL/GenBank/DDBJ databases">
        <authorList>
            <person name="Sun L."/>
            <person name="Chen Z."/>
        </authorList>
    </citation>
    <scope>NUCLEOTIDE SEQUENCE [LARGE SCALE GENOMIC DNA]</scope>
    <source>
        <strain evidence="5 6">LMG 29736</strain>
    </source>
</reference>
<evidence type="ECO:0000256" key="2">
    <source>
        <dbReference type="SAM" id="Phobius"/>
    </source>
</evidence>
<evidence type="ECO:0000259" key="4">
    <source>
        <dbReference type="Pfam" id="PF13800"/>
    </source>
</evidence>
<evidence type="ECO:0000313" key="5">
    <source>
        <dbReference type="EMBL" id="RST60166.1"/>
    </source>
</evidence>
<dbReference type="AlphaFoldDB" id="A0A429X9V4"/>
<evidence type="ECO:0000259" key="3">
    <source>
        <dbReference type="Pfam" id="PF13791"/>
    </source>
</evidence>
<dbReference type="OrthoDB" id="2730366at2"/>
<keyword evidence="2" id="KW-0812">Transmembrane</keyword>
<feature type="domain" description="Sigma factor regulator C-terminal" evidence="3">
    <location>
        <begin position="192"/>
        <end position="324"/>
    </location>
</feature>
<dbReference type="EMBL" id="QYTW02000006">
    <property type="protein sequence ID" value="RST60166.1"/>
    <property type="molecule type" value="Genomic_DNA"/>
</dbReference>
<gene>
    <name evidence="5" type="ORF">D5F11_008910</name>
</gene>
<dbReference type="InterPro" id="IPR029101">
    <property type="entry name" value="Sigma_reg_N"/>
</dbReference>
<name>A0A429X9V4_SIMTE</name>
<feature type="compositionally biased region" description="Basic and acidic residues" evidence="1">
    <location>
        <begin position="1"/>
        <end position="11"/>
    </location>
</feature>
<evidence type="ECO:0000256" key="1">
    <source>
        <dbReference type="SAM" id="MobiDB-lite"/>
    </source>
</evidence>
<feature type="transmembrane region" description="Helical" evidence="2">
    <location>
        <begin position="69"/>
        <end position="96"/>
    </location>
</feature>
<dbReference type="Pfam" id="PF13800">
    <property type="entry name" value="Sigma_reg_N"/>
    <property type="match status" value="1"/>
</dbReference>
<dbReference type="Pfam" id="PF13791">
    <property type="entry name" value="Sigma_reg_C"/>
    <property type="match status" value="1"/>
</dbReference>
<evidence type="ECO:0000313" key="6">
    <source>
        <dbReference type="Proteomes" id="UP000287296"/>
    </source>
</evidence>
<comment type="caution">
    <text evidence="5">The sequence shown here is derived from an EMBL/GenBank/DDBJ whole genome shotgun (WGS) entry which is preliminary data.</text>
</comment>
<protein>
    <recommendedName>
        <fullName evidence="7">Anti-sigma factor</fullName>
    </recommendedName>
</protein>
<dbReference type="RefSeq" id="WP_120117190.1">
    <property type="nucleotide sequence ID" value="NZ_QYTW02000006.1"/>
</dbReference>
<keyword evidence="2" id="KW-1133">Transmembrane helix</keyword>
<dbReference type="InterPro" id="IPR025672">
    <property type="entry name" value="Sigma_reg_C_dom"/>
</dbReference>
<keyword evidence="2" id="KW-0472">Membrane</keyword>
<dbReference type="Proteomes" id="UP000287296">
    <property type="component" value="Unassembled WGS sequence"/>
</dbReference>
<sequence length="346" mass="40054">MKSDEFKRKLEQYQQGSLTPEEEEQFENELEKLDEYQNFLETEMKIEVTKNEYDPNLEKRILKRSQLFAYLRIGLSTLISVLLILPTLNLFTSVYYNAGGESSKMNVLQEITETVIPITNPNVELENPQKTRSFLKAKYSIDLYKRIGKERTFIASDNITLVLNHATRERRNVPTMMSANPPLDQKATITRLSKLNEEIVVELFIVFNEPQESNQVDTLANKYDMDILWRAVKTDDNEHEDERFIGYPENFHLLREKGATSAEEEFKSSLAFLSKHEKLARSISNNKIHSAKEKLNYIKKNGISIVGLSVTGPSQEILSFIKEQDGNISNVYIGGEKLWNWQTEEK</sequence>
<evidence type="ECO:0008006" key="7">
    <source>
        <dbReference type="Google" id="ProtNLM"/>
    </source>
</evidence>
<proteinExistence type="predicted"/>
<feature type="domain" description="Sigma factor regulator N-terminal" evidence="4">
    <location>
        <begin position="59"/>
        <end position="151"/>
    </location>
</feature>